<dbReference type="AlphaFoldDB" id="A0A1J0VH91"/>
<name>A0A1J0VH91_9GAMM</name>
<gene>
    <name evidence="4" type="ORF">BOX17_10740</name>
</gene>
<keyword evidence="2" id="KW-0472">Membrane</keyword>
<keyword evidence="3" id="KW-0732">Signal</keyword>
<evidence type="ECO:0000313" key="4">
    <source>
        <dbReference type="EMBL" id="APE31382.1"/>
    </source>
</evidence>
<feature type="signal peptide" evidence="3">
    <location>
        <begin position="1"/>
        <end position="26"/>
    </location>
</feature>
<keyword evidence="5" id="KW-1185">Reference proteome</keyword>
<sequence length="331" mass="36200">MQRRHRGSHWLAGSLAAMLLLSPALAIQDDIQTILGDDAYDTGSDSNDSPRYPEDNGDGDDDDWKLPAIVAGAVALGLVGRWLYQRNQAHTPSKDDAMMSRLQRQGPVFAPSYNTSAFAAIAPVRGDWPFVLSFSHEAPVMVTLRLSAREVPEVYTVRLPFGAGDIGEHRLQFRLPPAFGDSERPAAIGVTATDMSGQRPAPGFRILALGCGPRAVGSVAIEEVSFLPRRIRAQAQERASYRFFSHSDFTNAVAEFIRVEDASDGERQFFVDEAPIDGGLAANRSIAPRQWDGRDSFERVSRGTHRLKVRAWAPTGGWVTAWSGSRVNVAP</sequence>
<dbReference type="EMBL" id="CP018139">
    <property type="protein sequence ID" value="APE31382.1"/>
    <property type="molecule type" value="Genomic_DNA"/>
</dbReference>
<reference evidence="5" key="1">
    <citation type="submission" date="2016-11" db="EMBL/GenBank/DDBJ databases">
        <title>Halolamina sediminis sp. nov., an extremely halophilic archaeon isolated from solar salt.</title>
        <authorList>
            <person name="Koh H.-W."/>
            <person name="Rani S."/>
            <person name="Park S.-J."/>
        </authorList>
    </citation>
    <scope>NUCLEOTIDE SEQUENCE [LARGE SCALE GENOMIC DNA]</scope>
    <source>
        <strain evidence="5">Hb3</strain>
    </source>
</reference>
<dbReference type="OrthoDB" id="6158067at2"/>
<proteinExistence type="predicted"/>
<evidence type="ECO:0000256" key="1">
    <source>
        <dbReference type="SAM" id="MobiDB-lite"/>
    </source>
</evidence>
<evidence type="ECO:0000313" key="5">
    <source>
        <dbReference type="Proteomes" id="UP000181985"/>
    </source>
</evidence>
<evidence type="ECO:0000256" key="2">
    <source>
        <dbReference type="SAM" id="Phobius"/>
    </source>
</evidence>
<organism evidence="4 5">
    <name type="scientific">Halomonas aestuarii</name>
    <dbReference type="NCBI Taxonomy" id="1897729"/>
    <lineage>
        <taxon>Bacteria</taxon>
        <taxon>Pseudomonadati</taxon>
        <taxon>Pseudomonadota</taxon>
        <taxon>Gammaproteobacteria</taxon>
        <taxon>Oceanospirillales</taxon>
        <taxon>Halomonadaceae</taxon>
        <taxon>Halomonas</taxon>
    </lineage>
</organism>
<dbReference type="KEGG" id="hsi:BOX17_10740"/>
<accession>A0A1J0VH91</accession>
<keyword evidence="2" id="KW-0812">Transmembrane</keyword>
<feature type="region of interest" description="Disordered" evidence="1">
    <location>
        <begin position="38"/>
        <end position="63"/>
    </location>
</feature>
<protein>
    <submittedName>
        <fullName evidence="4">Uncharacterized protein</fullName>
    </submittedName>
</protein>
<feature type="transmembrane region" description="Helical" evidence="2">
    <location>
        <begin position="66"/>
        <end position="84"/>
    </location>
</feature>
<dbReference type="RefSeq" id="WP_071944455.1">
    <property type="nucleotide sequence ID" value="NZ_CP018139.1"/>
</dbReference>
<feature type="chain" id="PRO_5012317342" evidence="3">
    <location>
        <begin position="27"/>
        <end position="331"/>
    </location>
</feature>
<dbReference type="Proteomes" id="UP000181985">
    <property type="component" value="Chromosome"/>
</dbReference>
<keyword evidence="2" id="KW-1133">Transmembrane helix</keyword>
<evidence type="ECO:0000256" key="3">
    <source>
        <dbReference type="SAM" id="SignalP"/>
    </source>
</evidence>